<keyword evidence="1" id="KW-1133">Transmembrane helix</keyword>
<dbReference type="STRING" id="1246637.MTBBW1_1140016"/>
<feature type="transmembrane region" description="Helical" evidence="1">
    <location>
        <begin position="42"/>
        <end position="65"/>
    </location>
</feature>
<sequence>MKPEKPEIITWNLLIKFWVFLLTVLFSGFLAKRHTLLEVGNYITLVNVVIYFGVSIYAAITFILALRNRMPVICATFPLFANILMLAMGIMDIIWFIESTEQVLISWLNLIWAGLEAAFGFYTMGTLYIINNFDAISSKRCKEQEENYKQGIDHFR</sequence>
<evidence type="ECO:0000256" key="1">
    <source>
        <dbReference type="SAM" id="Phobius"/>
    </source>
</evidence>
<keyword evidence="3" id="KW-1185">Reference proteome</keyword>
<dbReference type="EMBL" id="FWEV01000018">
    <property type="protein sequence ID" value="SLM27826.1"/>
    <property type="molecule type" value="Genomic_DNA"/>
</dbReference>
<feature type="transmembrane region" description="Helical" evidence="1">
    <location>
        <begin position="12"/>
        <end position="30"/>
    </location>
</feature>
<feature type="transmembrane region" description="Helical" evidence="1">
    <location>
        <begin position="72"/>
        <end position="97"/>
    </location>
</feature>
<name>A0A1W1H5W1_9BACT</name>
<protein>
    <submittedName>
        <fullName evidence="2">Uncharacterized protein</fullName>
    </submittedName>
</protein>
<keyword evidence="1" id="KW-0472">Membrane</keyword>
<dbReference type="RefSeq" id="WP_080804275.1">
    <property type="nucleotide sequence ID" value="NZ_LT828546.1"/>
</dbReference>
<proteinExistence type="predicted"/>
<organism evidence="2 3">
    <name type="scientific">Desulfamplus magnetovallimortis</name>
    <dbReference type="NCBI Taxonomy" id="1246637"/>
    <lineage>
        <taxon>Bacteria</taxon>
        <taxon>Pseudomonadati</taxon>
        <taxon>Thermodesulfobacteriota</taxon>
        <taxon>Desulfobacteria</taxon>
        <taxon>Desulfobacterales</taxon>
        <taxon>Desulfobacteraceae</taxon>
        <taxon>Desulfamplus</taxon>
    </lineage>
</organism>
<gene>
    <name evidence="2" type="ORF">MTBBW1_1140016</name>
</gene>
<evidence type="ECO:0000313" key="3">
    <source>
        <dbReference type="Proteomes" id="UP000191931"/>
    </source>
</evidence>
<reference evidence="2 3" key="1">
    <citation type="submission" date="2017-03" db="EMBL/GenBank/DDBJ databases">
        <authorList>
            <person name="Afonso C.L."/>
            <person name="Miller P.J."/>
            <person name="Scott M.A."/>
            <person name="Spackman E."/>
            <person name="Goraichik I."/>
            <person name="Dimitrov K.M."/>
            <person name="Suarez D.L."/>
            <person name="Swayne D.E."/>
        </authorList>
    </citation>
    <scope>NUCLEOTIDE SEQUENCE [LARGE SCALE GENOMIC DNA]</scope>
    <source>
        <strain evidence="2">PRJEB14757</strain>
    </source>
</reference>
<evidence type="ECO:0000313" key="2">
    <source>
        <dbReference type="EMBL" id="SLM27826.1"/>
    </source>
</evidence>
<accession>A0A1W1H5W1</accession>
<feature type="transmembrane region" description="Helical" evidence="1">
    <location>
        <begin position="109"/>
        <end position="130"/>
    </location>
</feature>
<dbReference type="AlphaFoldDB" id="A0A1W1H5W1"/>
<keyword evidence="1" id="KW-0812">Transmembrane</keyword>
<dbReference type="Proteomes" id="UP000191931">
    <property type="component" value="Unassembled WGS sequence"/>
</dbReference>